<dbReference type="SUPFAM" id="SSF47661">
    <property type="entry name" value="t-snare proteins"/>
    <property type="match status" value="1"/>
</dbReference>
<dbReference type="InterPro" id="IPR010989">
    <property type="entry name" value="SNARE"/>
</dbReference>
<dbReference type="Gene3D" id="3.40.50.300">
    <property type="entry name" value="P-loop containing nucleotide triphosphate hydrolases"/>
    <property type="match status" value="2"/>
</dbReference>
<name>A0A095DH44_CRYD2</name>
<evidence type="ECO:0000256" key="5">
    <source>
        <dbReference type="SAM" id="MobiDB-lite"/>
    </source>
</evidence>
<dbReference type="RefSeq" id="XP_062885623.1">
    <property type="nucleotide sequence ID" value="XM_063029758.1"/>
</dbReference>
<dbReference type="VEuPathDB" id="FungiDB:CNBG_5919"/>
<feature type="coiled-coil region" evidence="4">
    <location>
        <begin position="862"/>
        <end position="889"/>
    </location>
</feature>
<dbReference type="GO" id="GO:0003697">
    <property type="term" value="F:single-stranded DNA binding"/>
    <property type="evidence" value="ECO:0007669"/>
    <property type="project" value="TreeGrafter"/>
</dbReference>
<dbReference type="KEGG" id="cdeu:CNBG_5919"/>
<evidence type="ECO:0000259" key="6">
    <source>
        <dbReference type="Pfam" id="PF02463"/>
    </source>
</evidence>
<dbReference type="InterPro" id="IPR003395">
    <property type="entry name" value="RecF/RecN/SMC_N"/>
</dbReference>
<organism evidence="7 8">
    <name type="scientific">Cryptococcus deuterogattii (strain R265)</name>
    <name type="common">Cryptococcus gattii VGII (strain R265)</name>
    <dbReference type="NCBI Taxonomy" id="294750"/>
    <lineage>
        <taxon>Eukaryota</taxon>
        <taxon>Fungi</taxon>
        <taxon>Dikarya</taxon>
        <taxon>Basidiomycota</taxon>
        <taxon>Agaricomycotina</taxon>
        <taxon>Tremellomycetes</taxon>
        <taxon>Tremellales</taxon>
        <taxon>Cryptococcaceae</taxon>
        <taxon>Cryptococcus</taxon>
        <taxon>Cryptococcus gattii species complex</taxon>
    </lineage>
</organism>
<dbReference type="HOGENOM" id="CLU_004969_2_0_1"/>
<dbReference type="InterPro" id="IPR027417">
    <property type="entry name" value="P-loop_NTPase"/>
</dbReference>
<feature type="region of interest" description="Disordered" evidence="5">
    <location>
        <begin position="425"/>
        <end position="453"/>
    </location>
</feature>
<reference evidence="7 8" key="2">
    <citation type="journal article" date="2018" name="Proc. Natl. Acad. Sci.">
        <title>RNAi is a critical determinant of centromere evolution in closely related fungi.</title>
        <authorList>
            <person name="Yadav V."/>
            <person name="Sun S."/>
            <person name="Billmyre R.B."/>
            <person name="Thimmappa B.C."/>
            <person name="Shea T."/>
            <person name="Lintner R."/>
            <person name="Bakkeren G."/>
            <person name="Cuomo C.A."/>
            <person name="Heitman J."/>
            <person name="Sanyal K."/>
        </authorList>
    </citation>
    <scope>NUCLEOTIDE SEQUENCE [LARGE SCALE GENOMIC DNA]</scope>
    <source>
        <strain evidence="7 8">R265</strain>
    </source>
</reference>
<dbReference type="Pfam" id="PF02463">
    <property type="entry name" value="SMC_N"/>
    <property type="match status" value="1"/>
</dbReference>
<dbReference type="PANTHER" id="PTHR45916">
    <property type="entry name" value="STRUCTURAL MAINTENANCE OF CHROMOSOMES PROTEIN 5"/>
    <property type="match status" value="1"/>
</dbReference>
<dbReference type="Proteomes" id="UP000029445">
    <property type="component" value="Chromosome 9"/>
</dbReference>
<keyword evidence="8" id="KW-1185">Reference proteome</keyword>
<gene>
    <name evidence="7" type="ORF">CNBG_5919</name>
</gene>
<dbReference type="PANTHER" id="PTHR45916:SF1">
    <property type="entry name" value="STRUCTURAL MAINTENANCE OF CHROMOSOMES PROTEIN 5"/>
    <property type="match status" value="1"/>
</dbReference>
<proteinExistence type="inferred from homology"/>
<dbReference type="GO" id="GO:0030915">
    <property type="term" value="C:Smc5-Smc6 complex"/>
    <property type="evidence" value="ECO:0007669"/>
    <property type="project" value="TreeGrafter"/>
</dbReference>
<dbReference type="GO" id="GO:0005634">
    <property type="term" value="C:nucleus"/>
    <property type="evidence" value="ECO:0007669"/>
    <property type="project" value="TreeGrafter"/>
</dbReference>
<protein>
    <recommendedName>
        <fullName evidence="2">Structural maintenance of chromosomes protein 5</fullName>
    </recommendedName>
</protein>
<accession>A0A095DH44</accession>
<dbReference type="GO" id="GO:0016020">
    <property type="term" value="C:membrane"/>
    <property type="evidence" value="ECO:0007669"/>
    <property type="project" value="InterPro"/>
</dbReference>
<dbReference type="SUPFAM" id="SSF52540">
    <property type="entry name" value="P-loop containing nucleoside triphosphate hydrolases"/>
    <property type="match status" value="1"/>
</dbReference>
<evidence type="ECO:0000313" key="8">
    <source>
        <dbReference type="Proteomes" id="UP000029445"/>
    </source>
</evidence>
<dbReference type="GO" id="GO:0000724">
    <property type="term" value="P:double-strand break repair via homologous recombination"/>
    <property type="evidence" value="ECO:0007669"/>
    <property type="project" value="TreeGrafter"/>
</dbReference>
<evidence type="ECO:0000256" key="3">
    <source>
        <dbReference type="ARBA" id="ARBA00023054"/>
    </source>
</evidence>
<feature type="coiled-coil region" evidence="4">
    <location>
        <begin position="741"/>
        <end position="799"/>
    </location>
</feature>
<feature type="region of interest" description="Disordered" evidence="5">
    <location>
        <begin position="1"/>
        <end position="46"/>
    </location>
</feature>
<feature type="domain" description="RecF/RecN/SMC N-terminal" evidence="6">
    <location>
        <begin position="85"/>
        <end position="1103"/>
    </location>
</feature>
<dbReference type="GO" id="GO:0016192">
    <property type="term" value="P:vesicle-mediated transport"/>
    <property type="evidence" value="ECO:0007669"/>
    <property type="project" value="InterPro"/>
</dbReference>
<evidence type="ECO:0000256" key="2">
    <source>
        <dbReference type="ARBA" id="ARBA00018687"/>
    </source>
</evidence>
<evidence type="ECO:0000313" key="7">
    <source>
        <dbReference type="EMBL" id="KGB79981.1"/>
    </source>
</evidence>
<dbReference type="AlphaFoldDB" id="A0A095DH44"/>
<sequence>MAGEPSTSRSKRQRVRSDNEDYATSSRKRRQTQQENEEPENEEDEAMRIMLNEESDGIDEEYADRGDDFQPKYWRGDDGYVAGSVVRIKCINFMTYDHVEFRPGPHLNMILGPNGTGKSSIAAAIAIGLAFPPKVMGRANEVKSYVKQGHDEAQLEIELKGNAGEENPTIWRKFNRHDERSEWKLNGESVTRAKISEIIKSFGVQANNLCSFLPQDKVAEFAKMAPVTVLKETMRAAGDPRLTKWHEKLIDKGKRLKELEIDVDRQTVHRDRIQTQVDTLAPDVEHVQEREKREHEAEVLEHLLGVSEHAQLKEASARAVRLHKKIKLKVERHEAGRRPLHDLEESQDGVYQKLRGKFVQVTEKIRGDISGVRGYVDEIEKIAKKGQAIQNNISELRKKIERKEGEKNALRKKIKLCEEILTEPRENHEEEIRAKKTEKHDLSQQGKDLSRDLESLKKDYEDESAELQRIGREITNLSNRQRELENVETQKEKAAREFSPSIAYLLDWLKEHGGELEKPVHKPPMISVNVPNKQYAWQVEFCTNAAQRSTFICESKADYDRLIALNNKPLPEYLQRNRGRWNNGPNNRNGERMARENLIRMNLAYQEVTDKTVNPPRPQPVSVLNRLGFDGYVIDYVDAPPAVIAYLCNQCRMHATAVTQKDASDVKVDELPGMGIRSWGTRNDWTRVNQSAYGNREYSERVQAKSEAKSFNISVNTAAVKEIVKEIGKLKLTIRDLEEPHAKMKQKIDAIESKRRELGQQYDEISKEIEELQRSSKRYQKAQLDLETATEKLQALESEPSSDEIREKLRKEKYDNAKLRLKPLDICMDICDNMFDQCGDLVKIGFRQIQSEANVKAIKARVNNGNARTKQLRKDMEEAENEMKISKARMNAKWAAIKERIQPASRSVRNEVTRRAQAASIPSPAEIQQELNIIRNQLDMTINIPGNVVQRWEALTKQLEEATVKLDAVETELSEVREVVTATRNKFEPALQTLVDAVSAKFSAAFKRVKCTGEVQVLKVEGDFAQWGIKILVSYRDIDRLKVLTGTHQSGGERSLATITYLMSLSEMSRTPFSLVDEINQGMDQRAERAVHNQLVEVTCDSQAGQYFLITPKLLTGLTYHPKMKVLTINNGVFLPDSADATQRYGSLKGCLKEYQKAHGIIA</sequence>
<evidence type="ECO:0000256" key="1">
    <source>
        <dbReference type="ARBA" id="ARBA00010171"/>
    </source>
</evidence>
<feature type="compositionally biased region" description="Acidic residues" evidence="5">
    <location>
        <begin position="35"/>
        <end position="45"/>
    </location>
</feature>
<dbReference type="OMA" id="RFWTSQP"/>
<dbReference type="EMBL" id="CP025767">
    <property type="protein sequence ID" value="KGB79981.1"/>
    <property type="molecule type" value="Genomic_DNA"/>
</dbReference>
<dbReference type="OrthoDB" id="10254973at2759"/>
<comment type="similarity">
    <text evidence="1">Belongs to the SMC family. SMC5 subfamily.</text>
</comment>
<evidence type="ECO:0000256" key="4">
    <source>
        <dbReference type="SAM" id="Coils"/>
    </source>
</evidence>
<dbReference type="STRING" id="294750.A0A095DH44"/>
<feature type="coiled-coil region" evidence="4">
    <location>
        <begin position="952"/>
        <end position="986"/>
    </location>
</feature>
<reference evidence="7 8" key="1">
    <citation type="journal article" date="2011" name="MBio">
        <title>Genome variation in Cryptococcus gattii, an emerging pathogen of immunocompetent hosts.</title>
        <authorList>
            <person name="D'Souza C.A."/>
            <person name="Kronstad J.W."/>
            <person name="Taylor G."/>
            <person name="Warren R."/>
            <person name="Yuen M."/>
            <person name="Hu G."/>
            <person name="Jung W.H."/>
            <person name="Sham A."/>
            <person name="Kidd S.E."/>
            <person name="Tangen K."/>
            <person name="Lee N."/>
            <person name="Zeilmaker T."/>
            <person name="Sawkins J."/>
            <person name="McVicker G."/>
            <person name="Shah S."/>
            <person name="Gnerre S."/>
            <person name="Griggs A."/>
            <person name="Zeng Q."/>
            <person name="Bartlett K."/>
            <person name="Li W."/>
            <person name="Wang X."/>
            <person name="Heitman J."/>
            <person name="Stajich J.E."/>
            <person name="Fraser J.A."/>
            <person name="Meyer W."/>
            <person name="Carter D."/>
            <person name="Schein J."/>
            <person name="Krzywinski M."/>
            <person name="Kwon-Chung K.J."/>
            <person name="Varma A."/>
            <person name="Wang J."/>
            <person name="Brunham R."/>
            <person name="Fyfe M."/>
            <person name="Ouellette B.F."/>
            <person name="Siddiqui A."/>
            <person name="Marra M."/>
            <person name="Jones S."/>
            <person name="Holt R."/>
            <person name="Birren B.W."/>
            <person name="Galagan J.E."/>
            <person name="Cuomo C.A."/>
        </authorList>
    </citation>
    <scope>NUCLEOTIDE SEQUENCE [LARGE SCALE GENOMIC DNA]</scope>
    <source>
        <strain evidence="7 8">R265</strain>
    </source>
</reference>
<dbReference type="GeneID" id="88182034"/>
<keyword evidence="3 4" id="KW-0175">Coiled coil</keyword>